<dbReference type="FunCoup" id="K1WKM2">
    <property type="interactions" value="235"/>
</dbReference>
<dbReference type="InterPro" id="IPR036188">
    <property type="entry name" value="FAD/NAD-bd_sf"/>
</dbReference>
<evidence type="ECO:0000313" key="11">
    <source>
        <dbReference type="EMBL" id="EKD18195.1"/>
    </source>
</evidence>
<sequence>MGTSLSVQDGFKLQRKVQKTSFLILEAQGAKTKARLNDYGGTVMEMSNPSYTQKTVKLFSSALRRTLRSGAAGFSVAATASVQQRPYKQNIGAGRLGSAERKMHSKVVIIGSGPAAHTAAVYLARAELKPVLYEGFLANGIAAGGQLTTTTDVENYPGFPDGIGGSELMEAMRKQSEKFGTQIITETVAKVDLSKRPFKYWNEYAEDKEPNTADAIIIATGASARRLGLLGEEKYWQNGISACAVCDGAVPIFRNKPLVVIGGGDSAAEEAMFLTKYGSHVTVLVRKDYLRASKTMANRLLANKKVTVRFNCEGEEVKGDDRGLMSHMVIKDSKTGKLETIEANGLFYAVGHDPATALVKGQIETDEEGYIVTKPGTSYTNIEGVFAAGDVQDKRYRQAITSAGSGCIAALEAEKFLAELEDENTLEAEKGAEKGNNVVVPEYRSNPLL</sequence>
<evidence type="ECO:0000256" key="2">
    <source>
        <dbReference type="ARBA" id="ARBA00022630"/>
    </source>
</evidence>
<dbReference type="KEGG" id="mbe:MBM_03967"/>
<name>K1WKM2_MARBU</name>
<keyword evidence="7 8" id="KW-0676">Redox-active center</keyword>
<evidence type="ECO:0000259" key="10">
    <source>
        <dbReference type="Pfam" id="PF07992"/>
    </source>
</evidence>
<dbReference type="Pfam" id="PF07992">
    <property type="entry name" value="Pyr_redox_2"/>
    <property type="match status" value="1"/>
</dbReference>
<dbReference type="AlphaFoldDB" id="K1WKM2"/>
<dbReference type="GO" id="GO:0004791">
    <property type="term" value="F:thioredoxin-disulfide reductase (NADPH) activity"/>
    <property type="evidence" value="ECO:0007669"/>
    <property type="project" value="UniProtKB-UniRule"/>
</dbReference>
<comment type="cofactor">
    <cofactor evidence="9">
        <name>FAD</name>
        <dbReference type="ChEBI" id="CHEBI:57692"/>
    </cofactor>
    <text evidence="9">Binds 1 FAD per subunit.</text>
</comment>
<evidence type="ECO:0000256" key="4">
    <source>
        <dbReference type="ARBA" id="ARBA00022857"/>
    </source>
</evidence>
<feature type="domain" description="FAD/NAD(P)-binding" evidence="10">
    <location>
        <begin position="106"/>
        <end position="406"/>
    </location>
</feature>
<dbReference type="NCBIfam" id="TIGR01292">
    <property type="entry name" value="TRX_reduct"/>
    <property type="match status" value="1"/>
</dbReference>
<comment type="subunit">
    <text evidence="8">Homodimer.</text>
</comment>
<dbReference type="STRING" id="1072389.K1WKM2"/>
<dbReference type="GO" id="GO:0005737">
    <property type="term" value="C:cytoplasm"/>
    <property type="evidence" value="ECO:0007669"/>
    <property type="project" value="InterPro"/>
</dbReference>
<gene>
    <name evidence="11" type="ORF">MBM_03967</name>
</gene>
<dbReference type="InterPro" id="IPR005982">
    <property type="entry name" value="Thioredox_Rdtase"/>
</dbReference>
<dbReference type="EMBL" id="JH921434">
    <property type="protein sequence ID" value="EKD18195.1"/>
    <property type="molecule type" value="Genomic_DNA"/>
</dbReference>
<dbReference type="HOGENOM" id="CLU_031864_5_1_1"/>
<comment type="catalytic activity">
    <reaction evidence="8">
        <text>[thioredoxin]-dithiol + NADP(+) = [thioredoxin]-disulfide + NADPH + H(+)</text>
        <dbReference type="Rhea" id="RHEA:20345"/>
        <dbReference type="Rhea" id="RHEA-COMP:10698"/>
        <dbReference type="Rhea" id="RHEA-COMP:10700"/>
        <dbReference type="ChEBI" id="CHEBI:15378"/>
        <dbReference type="ChEBI" id="CHEBI:29950"/>
        <dbReference type="ChEBI" id="CHEBI:50058"/>
        <dbReference type="ChEBI" id="CHEBI:57783"/>
        <dbReference type="ChEBI" id="CHEBI:58349"/>
        <dbReference type="EC" id="1.8.1.9"/>
    </reaction>
</comment>
<dbReference type="FunFam" id="3.50.50.60:FF:000064">
    <property type="entry name" value="Thioredoxin reductase"/>
    <property type="match status" value="1"/>
</dbReference>
<keyword evidence="6" id="KW-1015">Disulfide bond</keyword>
<evidence type="ECO:0000256" key="9">
    <source>
        <dbReference type="RuleBase" id="RU003881"/>
    </source>
</evidence>
<dbReference type="OMA" id="GPCHVLK"/>
<accession>K1WKM2</accession>
<evidence type="ECO:0000313" key="12">
    <source>
        <dbReference type="Proteomes" id="UP000006753"/>
    </source>
</evidence>
<dbReference type="GO" id="GO:0019430">
    <property type="term" value="P:removal of superoxide radicals"/>
    <property type="evidence" value="ECO:0007669"/>
    <property type="project" value="UniProtKB-UniRule"/>
</dbReference>
<dbReference type="OrthoDB" id="371245at2759"/>
<dbReference type="InterPro" id="IPR023753">
    <property type="entry name" value="FAD/NAD-binding_dom"/>
</dbReference>
<dbReference type="SUPFAM" id="SSF51905">
    <property type="entry name" value="FAD/NAD(P)-binding domain"/>
    <property type="match status" value="1"/>
</dbReference>
<evidence type="ECO:0000256" key="5">
    <source>
        <dbReference type="ARBA" id="ARBA00023002"/>
    </source>
</evidence>
<dbReference type="InParanoid" id="K1WKM2"/>
<evidence type="ECO:0000256" key="3">
    <source>
        <dbReference type="ARBA" id="ARBA00022827"/>
    </source>
</evidence>
<dbReference type="Gene3D" id="3.50.50.60">
    <property type="entry name" value="FAD/NAD(P)-binding domain"/>
    <property type="match status" value="2"/>
</dbReference>
<proteinExistence type="inferred from homology"/>
<dbReference type="GeneID" id="18759902"/>
<keyword evidence="12" id="KW-1185">Reference proteome</keyword>
<dbReference type="PANTHER" id="PTHR48105">
    <property type="entry name" value="THIOREDOXIN REDUCTASE 1-RELATED-RELATED"/>
    <property type="match status" value="1"/>
</dbReference>
<dbReference type="EC" id="1.8.1.9" evidence="8"/>
<evidence type="ECO:0000256" key="1">
    <source>
        <dbReference type="ARBA" id="ARBA00009333"/>
    </source>
</evidence>
<dbReference type="PRINTS" id="PR00368">
    <property type="entry name" value="FADPNR"/>
</dbReference>
<evidence type="ECO:0000256" key="6">
    <source>
        <dbReference type="ARBA" id="ARBA00023157"/>
    </source>
</evidence>
<organism evidence="11 12">
    <name type="scientific">Marssonina brunnea f. sp. multigermtubi (strain MB_m1)</name>
    <name type="common">Marssonina leaf spot fungus</name>
    <dbReference type="NCBI Taxonomy" id="1072389"/>
    <lineage>
        <taxon>Eukaryota</taxon>
        <taxon>Fungi</taxon>
        <taxon>Dikarya</taxon>
        <taxon>Ascomycota</taxon>
        <taxon>Pezizomycotina</taxon>
        <taxon>Leotiomycetes</taxon>
        <taxon>Helotiales</taxon>
        <taxon>Drepanopezizaceae</taxon>
        <taxon>Drepanopeziza</taxon>
    </lineage>
</organism>
<keyword evidence="3 8" id="KW-0274">FAD</keyword>
<dbReference type="InterPro" id="IPR050097">
    <property type="entry name" value="Ferredoxin-NADP_redctase_2"/>
</dbReference>
<keyword evidence="2 8" id="KW-0285">Flavoprotein</keyword>
<dbReference type="eggNOG" id="KOG0404">
    <property type="taxonomic scope" value="Eukaryota"/>
</dbReference>
<keyword evidence="5 8" id="KW-0560">Oxidoreductase</keyword>
<comment type="similarity">
    <text evidence="1 8">Belongs to the class-II pyridine nucleotide-disulfide oxidoreductase family.</text>
</comment>
<dbReference type="PRINTS" id="PR00469">
    <property type="entry name" value="PNDRDTASEII"/>
</dbReference>
<evidence type="ECO:0000256" key="8">
    <source>
        <dbReference type="RuleBase" id="RU003880"/>
    </source>
</evidence>
<keyword evidence="4 9" id="KW-0521">NADP</keyword>
<dbReference type="InterPro" id="IPR008255">
    <property type="entry name" value="Pyr_nucl-diS_OxRdtase_2_AS"/>
</dbReference>
<evidence type="ECO:0000256" key="7">
    <source>
        <dbReference type="ARBA" id="ARBA00023284"/>
    </source>
</evidence>
<protein>
    <recommendedName>
        <fullName evidence="8">Thioredoxin reductase</fullName>
        <ecNumber evidence="8">1.8.1.9</ecNumber>
    </recommendedName>
</protein>
<reference evidence="11 12" key="1">
    <citation type="journal article" date="2012" name="BMC Genomics">
        <title>Sequencing the genome of Marssonina brunnea reveals fungus-poplar co-evolution.</title>
        <authorList>
            <person name="Zhu S."/>
            <person name="Cao Y.-Z."/>
            <person name="Jiang C."/>
            <person name="Tan B.-Y."/>
            <person name="Wang Z."/>
            <person name="Feng S."/>
            <person name="Zhang L."/>
            <person name="Su X.-H."/>
            <person name="Brejova B."/>
            <person name="Vinar T."/>
            <person name="Xu M."/>
            <person name="Wang M.-X."/>
            <person name="Zhang S.-G."/>
            <person name="Huang M.-R."/>
            <person name="Wu R."/>
            <person name="Zhou Y."/>
        </authorList>
    </citation>
    <scope>NUCLEOTIDE SEQUENCE [LARGE SCALE GENOMIC DNA]</scope>
    <source>
        <strain evidence="11 12">MB_m1</strain>
    </source>
</reference>
<dbReference type="Proteomes" id="UP000006753">
    <property type="component" value="Unassembled WGS sequence"/>
</dbReference>
<dbReference type="PROSITE" id="PS00573">
    <property type="entry name" value="PYRIDINE_REDOX_2"/>
    <property type="match status" value="1"/>
</dbReference>